<proteinExistence type="predicted"/>
<dbReference type="OrthoDB" id="5728337at2"/>
<dbReference type="AlphaFoldDB" id="A0A4R5DMQ8"/>
<dbReference type="InterPro" id="IPR009218">
    <property type="entry name" value="HD_phosphohydro"/>
</dbReference>
<dbReference type="PANTHER" id="PTHR21174:SF0">
    <property type="entry name" value="HD PHOSPHOHYDROLASE FAMILY PROTEIN-RELATED"/>
    <property type="match status" value="1"/>
</dbReference>
<protein>
    <submittedName>
        <fullName evidence="2">HD domain-containing protein</fullName>
    </submittedName>
</protein>
<dbReference type="SUPFAM" id="SSF109604">
    <property type="entry name" value="HD-domain/PDEase-like"/>
    <property type="match status" value="1"/>
</dbReference>
<dbReference type="RefSeq" id="WP_131959993.1">
    <property type="nucleotide sequence ID" value="NZ_SMFL01000007.1"/>
</dbReference>
<evidence type="ECO:0000313" key="3">
    <source>
        <dbReference type="Proteomes" id="UP000294850"/>
    </source>
</evidence>
<keyword evidence="3" id="KW-1185">Reference proteome</keyword>
<dbReference type="PANTHER" id="PTHR21174">
    <property type="match status" value="1"/>
</dbReference>
<dbReference type="SMART" id="SM00471">
    <property type="entry name" value="HDc"/>
    <property type="match status" value="1"/>
</dbReference>
<name>A0A4R5DMQ8_9BACT</name>
<sequence>MATRKLLTEIQSIIVSLYESFKDLTLFFHTVNHVMQVVTHVQELCAYYQISEADTFVVSTAAWFHDLGYLTVGAAGHEYKSAELAGKYLSERLPDADMLMQIQQCILATILPQRPQTILEQIICDADLYHLGTEDFFYHDGLMRKETELRVGKIDDKKWLTGSIDLLESHKFHTKYCQQNLGKKKQWNLDTLKEMLQKIE</sequence>
<dbReference type="CDD" id="cd00077">
    <property type="entry name" value="HDc"/>
    <property type="match status" value="1"/>
</dbReference>
<dbReference type="EMBL" id="SMFL01000007">
    <property type="protein sequence ID" value="TDE13271.1"/>
    <property type="molecule type" value="Genomic_DNA"/>
</dbReference>
<evidence type="ECO:0000313" key="2">
    <source>
        <dbReference type="EMBL" id="TDE13271.1"/>
    </source>
</evidence>
<accession>A0A4R5DMQ8</accession>
<feature type="domain" description="HD/PDEase" evidence="1">
    <location>
        <begin position="26"/>
        <end position="141"/>
    </location>
</feature>
<organism evidence="2 3">
    <name type="scientific">Dyadobacter psychrotolerans</name>
    <dbReference type="NCBI Taxonomy" id="2541721"/>
    <lineage>
        <taxon>Bacteria</taxon>
        <taxon>Pseudomonadati</taxon>
        <taxon>Bacteroidota</taxon>
        <taxon>Cytophagia</taxon>
        <taxon>Cytophagales</taxon>
        <taxon>Spirosomataceae</taxon>
        <taxon>Dyadobacter</taxon>
    </lineage>
</organism>
<gene>
    <name evidence="2" type="ORF">E0F88_19680</name>
</gene>
<evidence type="ECO:0000259" key="1">
    <source>
        <dbReference type="SMART" id="SM00471"/>
    </source>
</evidence>
<dbReference type="InterPro" id="IPR006674">
    <property type="entry name" value="HD_domain"/>
</dbReference>
<dbReference type="InterPro" id="IPR003607">
    <property type="entry name" value="HD/PDEase_dom"/>
</dbReference>
<dbReference type="Gene3D" id="1.10.3210.10">
    <property type="entry name" value="Hypothetical protein af1432"/>
    <property type="match status" value="1"/>
</dbReference>
<comment type="caution">
    <text evidence="2">The sequence shown here is derived from an EMBL/GenBank/DDBJ whole genome shotgun (WGS) entry which is preliminary data.</text>
</comment>
<dbReference type="Pfam" id="PF01966">
    <property type="entry name" value="HD"/>
    <property type="match status" value="1"/>
</dbReference>
<dbReference type="Proteomes" id="UP000294850">
    <property type="component" value="Unassembled WGS sequence"/>
</dbReference>
<reference evidence="2 3" key="1">
    <citation type="submission" date="2019-03" db="EMBL/GenBank/DDBJ databases">
        <title>Dyadobacter AR-3-6 sp. nov., isolated from arctic soil.</title>
        <authorList>
            <person name="Chaudhary D.K."/>
        </authorList>
    </citation>
    <scope>NUCLEOTIDE SEQUENCE [LARGE SCALE GENOMIC DNA]</scope>
    <source>
        <strain evidence="2 3">AR-3-6</strain>
    </source>
</reference>